<evidence type="ECO:0000313" key="2">
    <source>
        <dbReference type="Proteomes" id="UP001139264"/>
    </source>
</evidence>
<organism evidence="1 2">
    <name type="scientific">Arthrobacter gengyunqii</name>
    <dbReference type="NCBI Taxonomy" id="2886940"/>
    <lineage>
        <taxon>Bacteria</taxon>
        <taxon>Bacillati</taxon>
        <taxon>Actinomycetota</taxon>
        <taxon>Actinomycetes</taxon>
        <taxon>Micrococcales</taxon>
        <taxon>Micrococcaceae</taxon>
        <taxon>Arthrobacter</taxon>
    </lineage>
</organism>
<name>A0A9X1M0U2_9MICC</name>
<proteinExistence type="predicted"/>
<gene>
    <name evidence="1" type="ORF">LJ751_07660</name>
</gene>
<reference evidence="1" key="1">
    <citation type="submission" date="2021-10" db="EMBL/GenBank/DDBJ databases">
        <title>Novel species in genus Arthrobacter.</title>
        <authorList>
            <person name="Liu Y."/>
        </authorList>
    </citation>
    <scope>NUCLEOTIDE SEQUENCE</scope>
    <source>
        <strain evidence="1">Zg-Y809</strain>
    </source>
</reference>
<dbReference type="Proteomes" id="UP001139264">
    <property type="component" value="Unassembled WGS sequence"/>
</dbReference>
<dbReference type="EMBL" id="JAJFZP010000006">
    <property type="protein sequence ID" value="MCC3269238.1"/>
    <property type="molecule type" value="Genomic_DNA"/>
</dbReference>
<accession>A0A9X1M0U2</accession>
<sequence length="74" mass="8316">MKALRVMDVPVLLSVWVLCVTTDWSTGTKVALNVAAVAFLCLKEFMVHRRLQRAAVLRRQSAPNRPRERALALA</sequence>
<dbReference type="RefSeq" id="WP_227907704.1">
    <property type="nucleotide sequence ID" value="NZ_CP095461.1"/>
</dbReference>
<evidence type="ECO:0000313" key="1">
    <source>
        <dbReference type="EMBL" id="MCC3269238.1"/>
    </source>
</evidence>
<dbReference type="AlphaFoldDB" id="A0A9X1M0U2"/>
<protein>
    <submittedName>
        <fullName evidence="1">Uncharacterized protein</fullName>
    </submittedName>
</protein>
<comment type="caution">
    <text evidence="1">The sequence shown here is derived from an EMBL/GenBank/DDBJ whole genome shotgun (WGS) entry which is preliminary data.</text>
</comment>